<evidence type="ECO:0000256" key="4">
    <source>
        <dbReference type="ARBA" id="ARBA00022759"/>
    </source>
</evidence>
<name>A0A2M7RIK2_9BACT</name>
<keyword evidence="1 9" id="KW-0963">Cytoplasm</keyword>
<dbReference type="InterPro" id="IPR055132">
    <property type="entry name" value="RNase_J_b_CASP"/>
</dbReference>
<evidence type="ECO:0000256" key="11">
    <source>
        <dbReference type="PIRSR" id="PIRSR004803-2"/>
    </source>
</evidence>
<dbReference type="AlphaFoldDB" id="A0A2M7RIK2"/>
<keyword evidence="4 9" id="KW-0255">Endonuclease</keyword>
<comment type="subunit">
    <text evidence="9">Homodimer, may be a subunit of the RNA degradosome.</text>
</comment>
<dbReference type="InterPro" id="IPR030854">
    <property type="entry name" value="RNase_J_bac"/>
</dbReference>
<keyword evidence="7 9" id="KW-0269">Exonuclease</keyword>
<feature type="active site" description="Proton donor" evidence="10">
    <location>
        <position position="235"/>
    </location>
</feature>
<dbReference type="Gene3D" id="3.60.15.10">
    <property type="entry name" value="Ribonuclease Z/Hydroxyacylglutathione hydrolase-like"/>
    <property type="match status" value="1"/>
</dbReference>
<dbReference type="Pfam" id="PF22505">
    <property type="entry name" value="RNase_J_b_CASP"/>
    <property type="match status" value="1"/>
</dbReference>
<dbReference type="GO" id="GO:0003723">
    <property type="term" value="F:RNA binding"/>
    <property type="evidence" value="ECO:0007669"/>
    <property type="project" value="UniProtKB-UniRule"/>
</dbReference>
<dbReference type="Pfam" id="PF17770">
    <property type="entry name" value="RNase_J_C"/>
    <property type="match status" value="1"/>
</dbReference>
<evidence type="ECO:0000256" key="8">
    <source>
        <dbReference type="ARBA" id="ARBA00022884"/>
    </source>
</evidence>
<gene>
    <name evidence="9" type="primary">rnj</name>
    <name evidence="15" type="ORF">COY66_04135</name>
</gene>
<keyword evidence="3 12" id="KW-0479">Metal-binding</keyword>
<accession>A0A2M7RIK2</accession>
<dbReference type="SMART" id="SM00849">
    <property type="entry name" value="Lactamase_B"/>
    <property type="match status" value="1"/>
</dbReference>
<dbReference type="HAMAP" id="MF_01491">
    <property type="entry name" value="RNase_J_bact"/>
    <property type="match status" value="1"/>
</dbReference>
<evidence type="ECO:0000256" key="12">
    <source>
        <dbReference type="PIRSR" id="PIRSR004803-3"/>
    </source>
</evidence>
<evidence type="ECO:0000259" key="14">
    <source>
        <dbReference type="SMART" id="SM00849"/>
    </source>
</evidence>
<comment type="caution">
    <text evidence="9">Lacks conserved residue(s) required for the propagation of feature annotation.</text>
</comment>
<feature type="binding site" evidence="12">
    <location>
        <position position="181"/>
    </location>
    <ligand>
        <name>Zn(2+)</name>
        <dbReference type="ChEBI" id="CHEBI:29105"/>
        <label>1</label>
        <note>catalytic</note>
    </ligand>
</feature>
<feature type="domain" description="Metallo-beta-lactamase" evidence="14">
    <location>
        <begin position="59"/>
        <end position="244"/>
    </location>
</feature>
<dbReference type="InterPro" id="IPR036866">
    <property type="entry name" value="RibonucZ/Hydroxyglut_hydro"/>
</dbReference>
<dbReference type="CDD" id="cd07714">
    <property type="entry name" value="RNaseJ_MBL-fold"/>
    <property type="match status" value="1"/>
</dbReference>
<dbReference type="Pfam" id="PF07521">
    <property type="entry name" value="RMMBL"/>
    <property type="match status" value="1"/>
</dbReference>
<evidence type="ECO:0000256" key="9">
    <source>
        <dbReference type="HAMAP-Rule" id="MF_01491"/>
    </source>
</evidence>
<feature type="binding site" evidence="11">
    <location>
        <begin position="404"/>
        <end position="408"/>
    </location>
    <ligand>
        <name>substrate</name>
    </ligand>
</feature>
<dbReference type="GO" id="GO:0004521">
    <property type="term" value="F:RNA endonuclease activity"/>
    <property type="evidence" value="ECO:0007669"/>
    <property type="project" value="UniProtKB-UniRule"/>
</dbReference>
<dbReference type="GO" id="GO:0004534">
    <property type="term" value="F:5'-3' RNA exonuclease activity"/>
    <property type="evidence" value="ECO:0007669"/>
    <property type="project" value="UniProtKB-UniRule"/>
</dbReference>
<keyword evidence="5 9" id="KW-0378">Hydrolase</keyword>
<dbReference type="GO" id="GO:0008270">
    <property type="term" value="F:zinc ion binding"/>
    <property type="evidence" value="ECO:0007669"/>
    <property type="project" value="InterPro"/>
</dbReference>
<evidence type="ECO:0000256" key="3">
    <source>
        <dbReference type="ARBA" id="ARBA00022723"/>
    </source>
</evidence>
<feature type="binding site" evidence="12">
    <location>
        <position position="114"/>
    </location>
    <ligand>
        <name>Zn(2+)</name>
        <dbReference type="ChEBI" id="CHEBI:29105"/>
        <label>1</label>
        <note>catalytic</note>
    </ligand>
</feature>
<dbReference type="InterPro" id="IPR001279">
    <property type="entry name" value="Metallo-B-lactamas"/>
</dbReference>
<comment type="subcellular location">
    <subcellularLocation>
        <location evidence="9">Cytoplasm</location>
    </subcellularLocation>
</comment>
<keyword evidence="2 9" id="KW-0540">Nuclease</keyword>
<keyword evidence="8 9" id="KW-0694">RNA-binding</keyword>
<comment type="cofactor">
    <cofactor evidence="12">
        <name>Ca(2+)</name>
        <dbReference type="ChEBI" id="CHEBI:29108"/>
    </cofactor>
    <text evidence="12">Binds 1 Ca(2+) cation per subunit. Seen in 1 crystal structure, it is not clear if it is physiologically important.</text>
</comment>
<dbReference type="GO" id="GO:0006364">
    <property type="term" value="P:rRNA processing"/>
    <property type="evidence" value="ECO:0007669"/>
    <property type="project" value="UniProtKB-UniRule"/>
</dbReference>
<dbReference type="InterPro" id="IPR011108">
    <property type="entry name" value="RMMBL"/>
</dbReference>
<comment type="caution">
    <text evidence="15">The sequence shown here is derived from an EMBL/GenBank/DDBJ whole genome shotgun (WGS) entry which is preliminary data.</text>
</comment>
<dbReference type="PANTHER" id="PTHR43694:SF1">
    <property type="entry name" value="RIBONUCLEASE J"/>
    <property type="match status" value="1"/>
</dbReference>
<feature type="binding site" evidence="12">
    <location>
        <position position="89"/>
    </location>
    <ligand>
        <name>Ca(2+)</name>
        <dbReference type="ChEBI" id="CHEBI:29108"/>
    </ligand>
</feature>
<dbReference type="Gene3D" id="3.40.50.10710">
    <property type="entry name" value="Metallo-hydrolase/oxidoreductase"/>
    <property type="match status" value="1"/>
</dbReference>
<evidence type="ECO:0000256" key="5">
    <source>
        <dbReference type="ARBA" id="ARBA00022801"/>
    </source>
</evidence>
<dbReference type="SUPFAM" id="SSF56281">
    <property type="entry name" value="Metallo-hydrolase/oxidoreductase"/>
    <property type="match status" value="1"/>
</dbReference>
<evidence type="ECO:0000313" key="15">
    <source>
        <dbReference type="EMBL" id="PIY96382.1"/>
    </source>
</evidence>
<feature type="binding site" evidence="12">
    <location>
        <position position="116"/>
    </location>
    <ligand>
        <name>Zn(2+)</name>
        <dbReference type="ChEBI" id="CHEBI:29105"/>
        <label>1</label>
        <note>catalytic</note>
    </ligand>
</feature>
<feature type="compositionally biased region" description="Basic and acidic residues" evidence="13">
    <location>
        <begin position="1"/>
        <end position="11"/>
    </location>
</feature>
<feature type="binding site" evidence="12">
    <location>
        <position position="203"/>
    </location>
    <ligand>
        <name>Zn(2+)</name>
        <dbReference type="ChEBI" id="CHEBI:29105"/>
        <label>1</label>
        <note>catalytic</note>
    </ligand>
</feature>
<evidence type="ECO:0000256" key="13">
    <source>
        <dbReference type="SAM" id="MobiDB-lite"/>
    </source>
</evidence>
<dbReference type="PANTHER" id="PTHR43694">
    <property type="entry name" value="RIBONUCLEASE J"/>
    <property type="match status" value="1"/>
</dbReference>
<evidence type="ECO:0000313" key="16">
    <source>
        <dbReference type="Proteomes" id="UP000230779"/>
    </source>
</evidence>
<feature type="region of interest" description="Disordered" evidence="13">
    <location>
        <begin position="1"/>
        <end position="42"/>
    </location>
</feature>
<proteinExistence type="inferred from homology"/>
<evidence type="ECO:0000256" key="2">
    <source>
        <dbReference type="ARBA" id="ARBA00022722"/>
    </source>
</evidence>
<reference evidence="15 16" key="1">
    <citation type="submission" date="2017-09" db="EMBL/GenBank/DDBJ databases">
        <title>Depth-based differentiation of microbial function through sediment-hosted aquifers and enrichment of novel symbionts in the deep terrestrial subsurface.</title>
        <authorList>
            <person name="Probst A.J."/>
            <person name="Ladd B."/>
            <person name="Jarett J.K."/>
            <person name="Geller-Mcgrath D.E."/>
            <person name="Sieber C.M."/>
            <person name="Emerson J.B."/>
            <person name="Anantharaman K."/>
            <person name="Thomas B.C."/>
            <person name="Malmstrom R."/>
            <person name="Stieglmeier M."/>
            <person name="Klingl A."/>
            <person name="Woyke T."/>
            <person name="Ryan C.M."/>
            <person name="Banfield J.F."/>
        </authorList>
    </citation>
    <scope>NUCLEOTIDE SEQUENCE [LARGE SCALE GENOMIC DNA]</scope>
    <source>
        <strain evidence="15">CG_4_10_14_0_8_um_filter_42_10</strain>
    </source>
</reference>
<dbReference type="InterPro" id="IPR004613">
    <property type="entry name" value="RNase_J"/>
</dbReference>
<dbReference type="PIRSF" id="PIRSF004803">
    <property type="entry name" value="RnjA"/>
    <property type="match status" value="1"/>
</dbReference>
<comment type="similarity">
    <text evidence="9">Belongs to the metallo-beta-lactamase superfamily. RNA-metabolizing metallo-beta-lactamase-like family. Bacterial RNase J subfamily.</text>
</comment>
<feature type="binding site" evidence="12">
    <location>
        <position position="87"/>
    </location>
    <ligand>
        <name>Ca(2+)</name>
        <dbReference type="ChEBI" id="CHEBI:29108"/>
    </ligand>
</feature>
<dbReference type="EMBL" id="PFMD01000050">
    <property type="protein sequence ID" value="PIY96382.1"/>
    <property type="molecule type" value="Genomic_DNA"/>
</dbReference>
<keyword evidence="6 12" id="KW-0862">Zinc</keyword>
<dbReference type="InterPro" id="IPR042173">
    <property type="entry name" value="RNase_J_2"/>
</dbReference>
<evidence type="ECO:0000256" key="10">
    <source>
        <dbReference type="PIRSR" id="PIRSR004803-1"/>
    </source>
</evidence>
<keyword evidence="12" id="KW-0106">Calcium</keyword>
<feature type="binding site" evidence="12">
    <location>
        <position position="112"/>
    </location>
    <ligand>
        <name>Zn(2+)</name>
        <dbReference type="ChEBI" id="CHEBI:29105"/>
        <label>1</label>
        <note>catalytic</note>
    </ligand>
</feature>
<keyword evidence="9" id="KW-0698">rRNA processing</keyword>
<dbReference type="Proteomes" id="UP000230779">
    <property type="component" value="Unassembled WGS sequence"/>
</dbReference>
<comment type="cofactor">
    <cofactor evidence="12">
        <name>Zn(2+)</name>
        <dbReference type="ChEBI" id="CHEBI:29105"/>
    </cofactor>
    <text evidence="12">Binds 2 Zn(2+) ions per subunit. It is not clear if Zn(2+) or Mg(2+) is physiologically important.</text>
</comment>
<protein>
    <recommendedName>
        <fullName evidence="9">Ribonuclease J</fullName>
        <shortName evidence="9">RNase J</shortName>
        <ecNumber evidence="9">3.1.-.-</ecNumber>
    </recommendedName>
</protein>
<feature type="binding site" evidence="12">
    <location>
        <position position="117"/>
    </location>
    <ligand>
        <name>Zn(2+)</name>
        <dbReference type="ChEBI" id="CHEBI:29105"/>
        <label>1</label>
        <note>catalytic</note>
    </ligand>
</feature>
<evidence type="ECO:0000256" key="7">
    <source>
        <dbReference type="ARBA" id="ARBA00022839"/>
    </source>
</evidence>
<dbReference type="Gene3D" id="3.10.20.580">
    <property type="match status" value="1"/>
</dbReference>
<organism evidence="15 16">
    <name type="scientific">Candidatus Kerfeldbacteria bacterium CG_4_10_14_0_8_um_filter_42_10</name>
    <dbReference type="NCBI Taxonomy" id="2014248"/>
    <lineage>
        <taxon>Bacteria</taxon>
        <taxon>Candidatus Kerfeldiibacteriota</taxon>
    </lineage>
</organism>
<dbReference type="GO" id="GO:0005737">
    <property type="term" value="C:cytoplasm"/>
    <property type="evidence" value="ECO:0007669"/>
    <property type="project" value="UniProtKB-SubCell"/>
</dbReference>
<dbReference type="Pfam" id="PF00753">
    <property type="entry name" value="Lactamase_B"/>
    <property type="match status" value="1"/>
</dbReference>
<dbReference type="NCBIfam" id="TIGR00649">
    <property type="entry name" value="MG423"/>
    <property type="match status" value="1"/>
</dbReference>
<evidence type="ECO:0000256" key="6">
    <source>
        <dbReference type="ARBA" id="ARBA00022833"/>
    </source>
</evidence>
<feature type="active site" description="Proton acceptor" evidence="10">
    <location>
        <position position="408"/>
    </location>
</feature>
<feature type="binding site" evidence="12">
    <location>
        <position position="484"/>
    </location>
    <ligand>
        <name>Ca(2+)</name>
        <dbReference type="ChEBI" id="CHEBI:29108"/>
    </ligand>
</feature>
<comment type="function">
    <text evidence="9">An RNase that has 5'-3' exonuclease and possibly endonuclease activity. Involved in maturation of rRNA and in some organisms also mRNA maturation and/or decay.</text>
</comment>
<sequence>MISARKSRDSYSSRSGSRIRVYRSDSPVLKMTDSRKEDPGRKGGQKLKIIVLGGLEEVGRNMTVLEYGRDILIIDMGLQFPEEDMPGIDYIIPNISYLRGREKSIRGVIITHGHYDHIGGIPHLIPKLGNPPIYATPLTLGIISKRQEDYRNHQKPNLNPVETSSKLVLGKFKVEFFGVSHNIPGSLGIIIRTPMGVVVHTGDFKLDLQPSGDTEPEIAKIAKLSEEHVLALMSDSTNAPQPGHQFTEKEIEGNLEDIIRTSTGRIIIGTFSSLLGRVQQIIKLAEKYNRKVVVDGYSMKTNIEIAQKLGYLTIGKGTLVPLSEIHNYPSRRIIVLCTGAQGEGRAVLMRIANREHKSIRIEPGDTVVFSSSVVPGNERAVQRLVDNLYREGAEVINYRMMDIHAGGHAKQEDLKLMIKLINPKYFIPIEGNHSFLKIHAKVAESLGFDPKNIFVADNGQVMEFTKTSGRLTNKKVPSDYVMVDGLGVGDVSNVVLRDRQMMSADGMLVVIATIEGKTGNIIGNPDIISRGFVYMKNSKRLIAETREKVKKILKDKNANTSANDAYIKNKIRDDIGQFLFTKTQRRPMILPVVIEV</sequence>
<dbReference type="EC" id="3.1.-.-" evidence="9"/>
<evidence type="ECO:0000256" key="1">
    <source>
        <dbReference type="ARBA" id="ARBA00022490"/>
    </source>
</evidence>
<dbReference type="InterPro" id="IPR041636">
    <property type="entry name" value="RNase_J_C"/>
</dbReference>
<feature type="compositionally biased region" description="Basic and acidic residues" evidence="13">
    <location>
        <begin position="32"/>
        <end position="41"/>
    </location>
</feature>